<dbReference type="NCBIfam" id="TIGR00419">
    <property type="entry name" value="tim"/>
    <property type="match status" value="1"/>
</dbReference>
<dbReference type="InterPro" id="IPR013785">
    <property type="entry name" value="Aldolase_TIM"/>
</dbReference>
<evidence type="ECO:0000313" key="4">
    <source>
        <dbReference type="EMBL" id="PJE69266.1"/>
    </source>
</evidence>
<dbReference type="GO" id="GO:0019563">
    <property type="term" value="P:glycerol catabolic process"/>
    <property type="evidence" value="ECO:0007669"/>
    <property type="project" value="TreeGrafter"/>
</dbReference>
<dbReference type="InterPro" id="IPR020861">
    <property type="entry name" value="Triosephosphate_isomerase_AS"/>
</dbReference>
<evidence type="ECO:0000256" key="3">
    <source>
        <dbReference type="RuleBase" id="RU363013"/>
    </source>
</evidence>
<dbReference type="GO" id="GO:0006096">
    <property type="term" value="P:glycolytic process"/>
    <property type="evidence" value="ECO:0007669"/>
    <property type="project" value="UniProtKB-UniRule"/>
</dbReference>
<comment type="pathway">
    <text evidence="3">Carbohydrate degradation; glycolysis; D-glyceraldehyde 3-phosphate from glycerone phosphate: step 1/1.</text>
</comment>
<dbReference type="EC" id="5.3.1.1" evidence="3"/>
<dbReference type="PANTHER" id="PTHR21139:SF42">
    <property type="entry name" value="TRIOSEPHOSPHATE ISOMERASE"/>
    <property type="match status" value="1"/>
</dbReference>
<sequence length="199" mass="22690">MKLLIVANWKINPQTIDEAREILNEVKKEVGNIKKSEVIICPPFLYLPYWVEFFTKKEQKIKLGAQDCFWEEKGAFTGEISPLMLKNLGCQYVIIGHSERRKLGETDEMINKKIKAALKAKLVPILCIGETEKEKKTGKTFKILTNQLKKSLGSILNSKFKILNSFIVAYEPVWAIGTGNPCSSKEAKKVFLFLQKFFG</sequence>
<keyword evidence="3" id="KW-0963">Cytoplasm</keyword>
<comment type="catalytic activity">
    <reaction evidence="3">
        <text>D-glyceraldehyde 3-phosphate = dihydroxyacetone phosphate</text>
        <dbReference type="Rhea" id="RHEA:18585"/>
        <dbReference type="ChEBI" id="CHEBI:57642"/>
        <dbReference type="ChEBI" id="CHEBI:59776"/>
        <dbReference type="EC" id="5.3.1.1"/>
    </reaction>
</comment>
<comment type="similarity">
    <text evidence="1 3">Belongs to the triosephosphate isomerase family.</text>
</comment>
<protein>
    <recommendedName>
        <fullName evidence="3">Triosephosphate isomerase</fullName>
        <ecNumber evidence="3">5.3.1.1</ecNumber>
    </recommendedName>
</protein>
<dbReference type="Gene3D" id="3.20.20.70">
    <property type="entry name" value="Aldolase class I"/>
    <property type="match status" value="1"/>
</dbReference>
<dbReference type="CDD" id="cd00311">
    <property type="entry name" value="TIM"/>
    <property type="match status" value="1"/>
</dbReference>
<comment type="pathway">
    <text evidence="3">Carbohydrate biosynthesis; gluconeogenesis.</text>
</comment>
<keyword evidence="3" id="KW-0324">Glycolysis</keyword>
<keyword evidence="3" id="KW-0312">Gluconeogenesis</keyword>
<dbReference type="UniPathway" id="UPA00138"/>
<evidence type="ECO:0000313" key="5">
    <source>
        <dbReference type="Proteomes" id="UP000229500"/>
    </source>
</evidence>
<reference evidence="5" key="1">
    <citation type="submission" date="2017-09" db="EMBL/GenBank/DDBJ databases">
        <title>Depth-based differentiation of microbial function through sediment-hosted aquifers and enrichment of novel symbionts in the deep terrestrial subsurface.</title>
        <authorList>
            <person name="Probst A.J."/>
            <person name="Ladd B."/>
            <person name="Jarett J.K."/>
            <person name="Geller-Mcgrath D.E."/>
            <person name="Sieber C.M.K."/>
            <person name="Emerson J.B."/>
            <person name="Anantharaman K."/>
            <person name="Thomas B.C."/>
            <person name="Malmstrom R."/>
            <person name="Stieglmeier M."/>
            <person name="Klingl A."/>
            <person name="Woyke T."/>
            <person name="Ryan C.M."/>
            <person name="Banfield J.F."/>
        </authorList>
    </citation>
    <scope>NUCLEOTIDE SEQUENCE [LARGE SCALE GENOMIC DNA]</scope>
</reference>
<proteinExistence type="inferred from homology"/>
<keyword evidence="2 3" id="KW-0413">Isomerase</keyword>
<evidence type="ECO:0000256" key="1">
    <source>
        <dbReference type="ARBA" id="ARBA00007422"/>
    </source>
</evidence>
<evidence type="ECO:0000256" key="2">
    <source>
        <dbReference type="ARBA" id="ARBA00023235"/>
    </source>
</evidence>
<dbReference type="GO" id="GO:0005829">
    <property type="term" value="C:cytosol"/>
    <property type="evidence" value="ECO:0007669"/>
    <property type="project" value="TreeGrafter"/>
</dbReference>
<feature type="non-terminal residue" evidence="4">
    <location>
        <position position="199"/>
    </location>
</feature>
<dbReference type="UniPathway" id="UPA00109">
    <property type="reaction ID" value="UER00189"/>
</dbReference>
<dbReference type="GO" id="GO:0004807">
    <property type="term" value="F:triose-phosphate isomerase activity"/>
    <property type="evidence" value="ECO:0007669"/>
    <property type="project" value="UniProtKB-UniRule"/>
</dbReference>
<accession>A0A2M8L638</accession>
<dbReference type="Pfam" id="PF00121">
    <property type="entry name" value="TIM"/>
    <property type="match status" value="1"/>
</dbReference>
<dbReference type="InterPro" id="IPR000652">
    <property type="entry name" value="Triosephosphate_isomerase"/>
</dbReference>
<gene>
    <name evidence="4" type="primary">tpiA</name>
    <name evidence="4" type="ORF">COU96_00670</name>
</gene>
<dbReference type="InterPro" id="IPR035990">
    <property type="entry name" value="TIM_sf"/>
</dbReference>
<comment type="caution">
    <text evidence="4">The sequence shown here is derived from an EMBL/GenBank/DDBJ whole genome shotgun (WGS) entry which is preliminary data.</text>
</comment>
<dbReference type="SUPFAM" id="SSF51351">
    <property type="entry name" value="Triosephosphate isomerase (TIM)"/>
    <property type="match status" value="1"/>
</dbReference>
<dbReference type="PROSITE" id="PS00171">
    <property type="entry name" value="TIM_1"/>
    <property type="match status" value="1"/>
</dbReference>
<comment type="subunit">
    <text evidence="3">Homodimer.</text>
</comment>
<organism evidence="4 5">
    <name type="scientific">Candidatus Shapirobacteria bacterium CG10_big_fil_rev_8_21_14_0_10_38_14</name>
    <dbReference type="NCBI Taxonomy" id="1974483"/>
    <lineage>
        <taxon>Bacteria</taxon>
        <taxon>Candidatus Shapironibacteriota</taxon>
    </lineage>
</organism>
<dbReference type="PANTHER" id="PTHR21139">
    <property type="entry name" value="TRIOSEPHOSPHATE ISOMERASE"/>
    <property type="match status" value="1"/>
</dbReference>
<dbReference type="GO" id="GO:0006094">
    <property type="term" value="P:gluconeogenesis"/>
    <property type="evidence" value="ECO:0007669"/>
    <property type="project" value="UniProtKB-UniPathway"/>
</dbReference>
<name>A0A2M8L638_9BACT</name>
<dbReference type="Proteomes" id="UP000229500">
    <property type="component" value="Unassembled WGS sequence"/>
</dbReference>
<dbReference type="AlphaFoldDB" id="A0A2M8L638"/>
<dbReference type="EMBL" id="PFEL01000031">
    <property type="protein sequence ID" value="PJE69266.1"/>
    <property type="molecule type" value="Genomic_DNA"/>
</dbReference>
<comment type="subcellular location">
    <subcellularLocation>
        <location evidence="3">Cytoplasm</location>
    </subcellularLocation>
</comment>
<dbReference type="GO" id="GO:0046166">
    <property type="term" value="P:glyceraldehyde-3-phosphate biosynthetic process"/>
    <property type="evidence" value="ECO:0007669"/>
    <property type="project" value="TreeGrafter"/>
</dbReference>
<dbReference type="PROSITE" id="PS51440">
    <property type="entry name" value="TIM_2"/>
    <property type="match status" value="1"/>
</dbReference>